<dbReference type="EMBL" id="BMAW01069900">
    <property type="protein sequence ID" value="GFT71037.1"/>
    <property type="molecule type" value="Genomic_DNA"/>
</dbReference>
<evidence type="ECO:0000313" key="1">
    <source>
        <dbReference type="EMBL" id="GFT71037.1"/>
    </source>
</evidence>
<evidence type="ECO:0000313" key="2">
    <source>
        <dbReference type="Proteomes" id="UP000887013"/>
    </source>
</evidence>
<organism evidence="1 2">
    <name type="scientific">Nephila pilipes</name>
    <name type="common">Giant wood spider</name>
    <name type="synonym">Nephila maculata</name>
    <dbReference type="NCBI Taxonomy" id="299642"/>
    <lineage>
        <taxon>Eukaryota</taxon>
        <taxon>Metazoa</taxon>
        <taxon>Ecdysozoa</taxon>
        <taxon>Arthropoda</taxon>
        <taxon>Chelicerata</taxon>
        <taxon>Arachnida</taxon>
        <taxon>Araneae</taxon>
        <taxon>Araneomorphae</taxon>
        <taxon>Entelegynae</taxon>
        <taxon>Araneoidea</taxon>
        <taxon>Nephilidae</taxon>
        <taxon>Nephila</taxon>
    </lineage>
</organism>
<accession>A0A8X6U291</accession>
<keyword evidence="2" id="KW-1185">Reference proteome</keyword>
<sequence>MSILTLEHTLERFYELKDEYLSDDDGQSKTDIVVVLPEIAESSNEKGNDNVLNSDNILPNDTAGKVKVHIKSKLSDAKSSEYEEFCLVGRVISCFE</sequence>
<dbReference type="AlphaFoldDB" id="A0A8X6U291"/>
<protein>
    <submittedName>
        <fullName evidence="1">Uncharacterized protein</fullName>
    </submittedName>
</protein>
<gene>
    <name evidence="1" type="ORF">NPIL_96901</name>
</gene>
<name>A0A8X6U291_NEPPI</name>
<proteinExistence type="predicted"/>
<dbReference type="Proteomes" id="UP000887013">
    <property type="component" value="Unassembled WGS sequence"/>
</dbReference>
<reference evidence="1" key="1">
    <citation type="submission" date="2020-08" db="EMBL/GenBank/DDBJ databases">
        <title>Multicomponent nature underlies the extraordinary mechanical properties of spider dragline silk.</title>
        <authorList>
            <person name="Kono N."/>
            <person name="Nakamura H."/>
            <person name="Mori M."/>
            <person name="Yoshida Y."/>
            <person name="Ohtoshi R."/>
            <person name="Malay A.D."/>
            <person name="Moran D.A.P."/>
            <person name="Tomita M."/>
            <person name="Numata K."/>
            <person name="Arakawa K."/>
        </authorList>
    </citation>
    <scope>NUCLEOTIDE SEQUENCE</scope>
</reference>
<comment type="caution">
    <text evidence="1">The sequence shown here is derived from an EMBL/GenBank/DDBJ whole genome shotgun (WGS) entry which is preliminary data.</text>
</comment>
<dbReference type="OrthoDB" id="6470495at2759"/>